<proteinExistence type="predicted"/>
<sequence>MNNCMPHHQFHSGETVVSLANHPPEIESGAEIVIDSPYMGDLYAVLLESGMLHRWFDSSELRSIDQRRMNSHPGSLEVGDCAAIISVNGHGSELRVGMVVKIAKVIPMAHYYDVRLQNGKYHRWLAEFEITYPIHYICNDMQISPRFK</sequence>
<organism evidence="1">
    <name type="scientific">bioreactor metagenome</name>
    <dbReference type="NCBI Taxonomy" id="1076179"/>
    <lineage>
        <taxon>unclassified sequences</taxon>
        <taxon>metagenomes</taxon>
        <taxon>ecological metagenomes</taxon>
    </lineage>
</organism>
<gene>
    <name evidence="1" type="ORF">SDC9_79904</name>
</gene>
<name>A0A644YZS1_9ZZZZ</name>
<evidence type="ECO:0000313" key="1">
    <source>
        <dbReference type="EMBL" id="MPM33331.1"/>
    </source>
</evidence>
<comment type="caution">
    <text evidence="1">The sequence shown here is derived from an EMBL/GenBank/DDBJ whole genome shotgun (WGS) entry which is preliminary data.</text>
</comment>
<accession>A0A644YZS1</accession>
<dbReference type="AlphaFoldDB" id="A0A644YZS1"/>
<dbReference type="EMBL" id="VSSQ01006627">
    <property type="protein sequence ID" value="MPM33331.1"/>
    <property type="molecule type" value="Genomic_DNA"/>
</dbReference>
<reference evidence="1" key="1">
    <citation type="submission" date="2019-08" db="EMBL/GenBank/DDBJ databases">
        <authorList>
            <person name="Kucharzyk K."/>
            <person name="Murdoch R.W."/>
            <person name="Higgins S."/>
            <person name="Loffler F."/>
        </authorList>
    </citation>
    <scope>NUCLEOTIDE SEQUENCE</scope>
</reference>
<protein>
    <submittedName>
        <fullName evidence="1">Uncharacterized protein</fullName>
    </submittedName>
</protein>